<keyword evidence="2" id="KW-1185">Reference proteome</keyword>
<comment type="caution">
    <text evidence="1">The sequence shown here is derived from an EMBL/GenBank/DDBJ whole genome shotgun (WGS) entry which is preliminary data.</text>
</comment>
<organism evidence="1 2">
    <name type="scientific">Dipteronia sinensis</name>
    <dbReference type="NCBI Taxonomy" id="43782"/>
    <lineage>
        <taxon>Eukaryota</taxon>
        <taxon>Viridiplantae</taxon>
        <taxon>Streptophyta</taxon>
        <taxon>Embryophyta</taxon>
        <taxon>Tracheophyta</taxon>
        <taxon>Spermatophyta</taxon>
        <taxon>Magnoliopsida</taxon>
        <taxon>eudicotyledons</taxon>
        <taxon>Gunneridae</taxon>
        <taxon>Pentapetalae</taxon>
        <taxon>rosids</taxon>
        <taxon>malvids</taxon>
        <taxon>Sapindales</taxon>
        <taxon>Sapindaceae</taxon>
        <taxon>Hippocastanoideae</taxon>
        <taxon>Acereae</taxon>
        <taxon>Dipteronia</taxon>
    </lineage>
</organism>
<proteinExistence type="predicted"/>
<accession>A0AAE0DT13</accession>
<protein>
    <submittedName>
        <fullName evidence="1">Uncharacterized protein</fullName>
    </submittedName>
</protein>
<dbReference type="EMBL" id="JANJYJ010000010">
    <property type="protein sequence ID" value="KAK3184998.1"/>
    <property type="molecule type" value="Genomic_DNA"/>
</dbReference>
<reference evidence="1" key="1">
    <citation type="journal article" date="2023" name="Plant J.">
        <title>Genome sequences and population genomics provide insights into the demographic history, inbreeding, and mutation load of two 'living fossil' tree species of Dipteronia.</title>
        <authorList>
            <person name="Feng Y."/>
            <person name="Comes H.P."/>
            <person name="Chen J."/>
            <person name="Zhu S."/>
            <person name="Lu R."/>
            <person name="Zhang X."/>
            <person name="Li P."/>
            <person name="Qiu J."/>
            <person name="Olsen K.M."/>
            <person name="Qiu Y."/>
        </authorList>
    </citation>
    <scope>NUCLEOTIDE SEQUENCE</scope>
    <source>
        <strain evidence="1">NBL</strain>
    </source>
</reference>
<evidence type="ECO:0000313" key="2">
    <source>
        <dbReference type="Proteomes" id="UP001281410"/>
    </source>
</evidence>
<gene>
    <name evidence="1" type="ORF">Dsin_032284</name>
</gene>
<dbReference type="Proteomes" id="UP001281410">
    <property type="component" value="Unassembled WGS sequence"/>
</dbReference>
<name>A0AAE0DT13_9ROSI</name>
<dbReference type="AlphaFoldDB" id="A0AAE0DT13"/>
<sequence>MISGVRNRLNDLEVQSRAMVEKENEKEKDLTERSLLFDDKKKTLIASEKEVELSRSLLQKEKEEIKKMKLSL</sequence>
<evidence type="ECO:0000313" key="1">
    <source>
        <dbReference type="EMBL" id="KAK3184998.1"/>
    </source>
</evidence>